<accession>A0A936ZVZ6</accession>
<dbReference type="EMBL" id="JAERQJ010000008">
    <property type="protein sequence ID" value="MBL0685312.1"/>
    <property type="molecule type" value="Genomic_DNA"/>
</dbReference>
<evidence type="ECO:0000256" key="1">
    <source>
        <dbReference type="SAM" id="Phobius"/>
    </source>
</evidence>
<name>A0A936ZVZ6_9FLAO</name>
<evidence type="ECO:0000313" key="3">
    <source>
        <dbReference type="Proteomes" id="UP000651057"/>
    </source>
</evidence>
<feature type="transmembrane region" description="Helical" evidence="1">
    <location>
        <begin position="182"/>
        <end position="202"/>
    </location>
</feature>
<organism evidence="2 3">
    <name type="scientific">Aquimarina mytili</name>
    <dbReference type="NCBI Taxonomy" id="874423"/>
    <lineage>
        <taxon>Bacteria</taxon>
        <taxon>Pseudomonadati</taxon>
        <taxon>Bacteroidota</taxon>
        <taxon>Flavobacteriia</taxon>
        <taxon>Flavobacteriales</taxon>
        <taxon>Flavobacteriaceae</taxon>
        <taxon>Aquimarina</taxon>
    </lineage>
</organism>
<protein>
    <submittedName>
        <fullName evidence="2">Uncharacterized protein</fullName>
    </submittedName>
</protein>
<feature type="transmembrane region" description="Helical" evidence="1">
    <location>
        <begin position="148"/>
        <end position="170"/>
    </location>
</feature>
<proteinExistence type="predicted"/>
<keyword evidence="1" id="KW-1133">Transmembrane helix</keyword>
<keyword evidence="1" id="KW-0472">Membrane</keyword>
<feature type="transmembrane region" description="Helical" evidence="1">
    <location>
        <begin position="85"/>
        <end position="104"/>
    </location>
</feature>
<gene>
    <name evidence="2" type="ORF">JJQ60_17395</name>
</gene>
<keyword evidence="3" id="KW-1185">Reference proteome</keyword>
<sequence>MSAKQHFINKFKEKTDDDLIFILNNATDYQEEAVNAARLILENRKSEGIHVKPEPFIKTLESKKRKPVNRLDTDPFLRTLSYRDFLTSFALGILLLSVHTLFRYYSGEDFIKNNSIFLWGFSFILLLSINHAFYRFEHKRSNNLIGRLIHDVIFIIMYFILWGIYTSIINLEITSTITTDDIPAIIFLSFLILPIEAIIGIVKRLFKLLKCEIL</sequence>
<dbReference type="AlphaFoldDB" id="A0A936ZVZ6"/>
<feature type="transmembrane region" description="Helical" evidence="1">
    <location>
        <begin position="116"/>
        <end position="136"/>
    </location>
</feature>
<keyword evidence="1" id="KW-0812">Transmembrane</keyword>
<evidence type="ECO:0000313" key="2">
    <source>
        <dbReference type="EMBL" id="MBL0685312.1"/>
    </source>
</evidence>
<dbReference type="Proteomes" id="UP000651057">
    <property type="component" value="Unassembled WGS sequence"/>
</dbReference>
<reference evidence="2" key="1">
    <citation type="submission" date="2021-01" db="EMBL/GenBank/DDBJ databases">
        <authorList>
            <person name="Zhong Y.L."/>
        </authorList>
    </citation>
    <scope>NUCLEOTIDE SEQUENCE</scope>
    <source>
        <strain evidence="2">KCTC 23302</strain>
    </source>
</reference>
<comment type="caution">
    <text evidence="2">The sequence shown here is derived from an EMBL/GenBank/DDBJ whole genome shotgun (WGS) entry which is preliminary data.</text>
</comment>
<dbReference type="RefSeq" id="WP_201923304.1">
    <property type="nucleotide sequence ID" value="NZ_BAABAX010000002.1"/>
</dbReference>